<reference evidence="13 14" key="2">
    <citation type="journal article" date="2007" name="BMC Biol.">
        <title>A 100%-complete sequence reveals unusually simple genomic features in the hot-spring red alga Cyanidioschyzon merolae.</title>
        <authorList>
            <person name="Nozaki H."/>
            <person name="Takano H."/>
            <person name="Misumi O."/>
            <person name="Terasawa K."/>
            <person name="Matsuzaki M."/>
            <person name="Maruyama S."/>
            <person name="Nishida K."/>
            <person name="Yagisawa F."/>
            <person name="Yoshida Y."/>
            <person name="Fujiwara T."/>
            <person name="Takio S."/>
            <person name="Tamura K."/>
            <person name="Chung S.J."/>
            <person name="Nakamura S."/>
            <person name="Kuroiwa H."/>
            <person name="Tanaka K."/>
            <person name="Sato N."/>
            <person name="Kuroiwa T."/>
        </authorList>
    </citation>
    <scope>NUCLEOTIDE SEQUENCE [LARGE SCALE GENOMIC DNA]</scope>
    <source>
        <strain evidence="13 14">10D</strain>
    </source>
</reference>
<keyword evidence="7 9" id="KW-0067">ATP-binding</keyword>
<reference evidence="13 14" key="1">
    <citation type="journal article" date="2004" name="Nature">
        <title>Genome sequence of the ultrasmall unicellular red alga Cyanidioschyzon merolae 10D.</title>
        <authorList>
            <person name="Matsuzaki M."/>
            <person name="Misumi O."/>
            <person name="Shin-i T."/>
            <person name="Maruyama S."/>
            <person name="Takahara M."/>
            <person name="Miyagishima S."/>
            <person name="Mori T."/>
            <person name="Nishida K."/>
            <person name="Yagisawa F."/>
            <person name="Nishida K."/>
            <person name="Yoshida Y."/>
            <person name="Nishimura Y."/>
            <person name="Nakao S."/>
            <person name="Kobayashi T."/>
            <person name="Momoyama Y."/>
            <person name="Higashiyama T."/>
            <person name="Minoda A."/>
            <person name="Sano M."/>
            <person name="Nomoto H."/>
            <person name="Oishi K."/>
            <person name="Hayashi H."/>
            <person name="Ohta F."/>
            <person name="Nishizaka S."/>
            <person name="Haga S."/>
            <person name="Miura S."/>
            <person name="Morishita T."/>
            <person name="Kabeya Y."/>
            <person name="Terasawa K."/>
            <person name="Suzuki Y."/>
            <person name="Ishii Y."/>
            <person name="Asakawa S."/>
            <person name="Takano H."/>
            <person name="Ohta N."/>
            <person name="Kuroiwa H."/>
            <person name="Tanaka K."/>
            <person name="Shimizu N."/>
            <person name="Sugano S."/>
            <person name="Sato N."/>
            <person name="Nozaki H."/>
            <person name="Ogasawara N."/>
            <person name="Kohara Y."/>
            <person name="Kuroiwa T."/>
        </authorList>
    </citation>
    <scope>NUCLEOTIDE SEQUENCE [LARGE SCALE GENOMIC DNA]</scope>
    <source>
        <strain evidence="13 14">10D</strain>
    </source>
</reference>
<dbReference type="PANTHER" id="PTHR11130">
    <property type="entry name" value="GLUTATHIONE SYNTHETASE"/>
    <property type="match status" value="1"/>
</dbReference>
<dbReference type="eggNOG" id="KOG0021">
    <property type="taxonomic scope" value="Eukaryota"/>
</dbReference>
<dbReference type="InterPro" id="IPR014709">
    <property type="entry name" value="Glutathione_synthase_C_euk"/>
</dbReference>
<comment type="similarity">
    <text evidence="2 9">Belongs to the eukaryotic GSH synthase family.</text>
</comment>
<keyword evidence="8 9" id="KW-0460">Magnesium</keyword>
<evidence type="ECO:0000259" key="12">
    <source>
        <dbReference type="Pfam" id="PF03199"/>
    </source>
</evidence>
<feature type="binding site" evidence="10">
    <location>
        <begin position="493"/>
        <end position="496"/>
    </location>
    <ligand>
        <name>ATP</name>
        <dbReference type="ChEBI" id="CHEBI:30616"/>
    </ligand>
</feature>
<comment type="pathway">
    <text evidence="1 9">Sulfur metabolism; glutathione biosynthesis; glutathione from L-cysteine and L-glutamate: step 2/2.</text>
</comment>
<keyword evidence="3 9" id="KW-0436">Ligase</keyword>
<evidence type="ECO:0000256" key="9">
    <source>
        <dbReference type="PIRNR" id="PIRNR001558"/>
    </source>
</evidence>
<dbReference type="STRING" id="280699.M1VB29"/>
<feature type="binding site" evidence="10">
    <location>
        <position position="520"/>
    </location>
    <ligand>
        <name>ATP</name>
        <dbReference type="ChEBI" id="CHEBI:30616"/>
    </ligand>
</feature>
<dbReference type="GeneID" id="16993088"/>
<dbReference type="OrthoDB" id="2020073at2759"/>
<dbReference type="RefSeq" id="XP_005535713.1">
    <property type="nucleotide sequence ID" value="XM_005535656.1"/>
</dbReference>
<dbReference type="Gene3D" id="1.10.1080.10">
    <property type="entry name" value="Glutathione Synthetase, Chain A, domain 3"/>
    <property type="match status" value="1"/>
</dbReference>
<sequence>MSSSSSSAVELKLPFLVRVPSPADVHELAEYAQCAAVLYGLVMALETSSGTECNQVQTWTAVPVPMTLFPTVIPRACYHQARSLVATLHRCIDGLARDTPFLLQSLHSTASQDDFTARLCDLVRQQPLKADVPALSVTRADYFVTANGRLQLVEINTIASSFGALGSRLRALHTHVLHRADILGLASELRHGSHSDGSGQFDGAMAQLASWRRGQCENNMPESGALEGIAEALAHAHRWWRAQHERYSSPVGSTVILFVVQPKERNIYDQKWIELTLWKEHNIRVRRATLTEIAQNGQLVGGAEGSRPTLQLRSTSNAETEQAFISVVYYRAGYVPQDYASDREWQARAMIARSNAVECPNASYQLVGTKRMQQILGEPGVLERYLDDTRGSERMTHGHAAASTIRPSHPKAEALRETFVGMYAFDDPSTRAALVQRVLDQPENYVLKPQREGGGHNLYGAEMKTFIERTWNAPDMLAHRQDPDHPLCAYVLMDRIHPGISPNVILRNGHTPVQSDCVSELGIFGIFFGSTENAGSPGSIGVIETLNQAVGHLLRTKLARQDDGGVAAGVAALDSPWLDTA</sequence>
<dbReference type="GO" id="GO:0004363">
    <property type="term" value="F:glutathione synthase activity"/>
    <property type="evidence" value="ECO:0007669"/>
    <property type="project" value="UniProtKB-UniRule"/>
</dbReference>
<dbReference type="InterPro" id="IPR004887">
    <property type="entry name" value="GSH_synth_subst-bd"/>
</dbReference>
<feature type="binding site" evidence="10">
    <location>
        <position position="459"/>
    </location>
    <ligand>
        <name>ATP</name>
        <dbReference type="ChEBI" id="CHEBI:30616"/>
    </ligand>
</feature>
<evidence type="ECO:0000256" key="6">
    <source>
        <dbReference type="ARBA" id="ARBA00022741"/>
    </source>
</evidence>
<feature type="binding site" evidence="10">
    <location>
        <position position="563"/>
    </location>
    <ligand>
        <name>ATP</name>
        <dbReference type="ChEBI" id="CHEBI:30616"/>
    </ligand>
</feature>
<dbReference type="GO" id="GO:0005829">
    <property type="term" value="C:cytosol"/>
    <property type="evidence" value="ECO:0007669"/>
    <property type="project" value="TreeGrafter"/>
</dbReference>
<evidence type="ECO:0000256" key="3">
    <source>
        <dbReference type="ARBA" id="ARBA00022598"/>
    </source>
</evidence>
<dbReference type="InterPro" id="IPR005615">
    <property type="entry name" value="Glutathione_synthase"/>
</dbReference>
<dbReference type="Gene3D" id="3.40.50.1760">
    <property type="entry name" value="Glutathione synthase, substrate-binding domain superfamily, eukaryotic"/>
    <property type="match status" value="1"/>
</dbReference>
<dbReference type="Proteomes" id="UP000007014">
    <property type="component" value="Chromosome 6"/>
</dbReference>
<accession>M1VB29</accession>
<name>M1VB29_CYAM1</name>
<feature type="binding site" evidence="10">
    <location>
        <begin position="448"/>
        <end position="457"/>
    </location>
    <ligand>
        <name>ATP</name>
        <dbReference type="ChEBI" id="CHEBI:30616"/>
    </ligand>
</feature>
<dbReference type="SUPFAM" id="SSF52440">
    <property type="entry name" value="PreATP-grasp domain"/>
    <property type="match status" value="1"/>
</dbReference>
<dbReference type="Gene3D" id="3.30.1490.50">
    <property type="match status" value="1"/>
</dbReference>
<proteinExistence type="inferred from homology"/>
<dbReference type="GO" id="GO:0005524">
    <property type="term" value="F:ATP binding"/>
    <property type="evidence" value="ECO:0007669"/>
    <property type="project" value="UniProtKB-UniRule"/>
</dbReference>
<evidence type="ECO:0000256" key="8">
    <source>
        <dbReference type="ARBA" id="ARBA00022842"/>
    </source>
</evidence>
<keyword evidence="5 9" id="KW-0479">Metal-binding</keyword>
<keyword evidence="6 9" id="KW-0547">Nucleotide-binding</keyword>
<evidence type="ECO:0000256" key="5">
    <source>
        <dbReference type="ARBA" id="ARBA00022723"/>
    </source>
</evidence>
<dbReference type="Pfam" id="PF03199">
    <property type="entry name" value="GSH_synthase"/>
    <property type="match status" value="1"/>
</dbReference>
<keyword evidence="4 9" id="KW-0317">Glutathione biosynthesis</keyword>
<evidence type="ECO:0000313" key="13">
    <source>
        <dbReference type="EMBL" id="BAM79427.1"/>
    </source>
</evidence>
<evidence type="ECO:0000256" key="1">
    <source>
        <dbReference type="ARBA" id="ARBA00004965"/>
    </source>
</evidence>
<dbReference type="GO" id="GO:0000287">
    <property type="term" value="F:magnesium ion binding"/>
    <property type="evidence" value="ECO:0007669"/>
    <property type="project" value="UniProtKB-UniRule"/>
</dbReference>
<evidence type="ECO:0000256" key="4">
    <source>
        <dbReference type="ARBA" id="ARBA00022684"/>
    </source>
</evidence>
<dbReference type="PANTHER" id="PTHR11130:SF0">
    <property type="entry name" value="GLUTATHIONE SYNTHETASE"/>
    <property type="match status" value="1"/>
</dbReference>
<feature type="domain" description="Glutathione synthase substrate-binding" evidence="12">
    <location>
        <begin position="254"/>
        <end position="367"/>
    </location>
</feature>
<dbReference type="InterPro" id="IPR014049">
    <property type="entry name" value="Glutathione_synthase_N_euk"/>
</dbReference>
<gene>
    <name evidence="13" type="ORF">CYME_CMF043C</name>
</gene>
<dbReference type="UniPathway" id="UPA00142">
    <property type="reaction ID" value="UER00210"/>
</dbReference>
<evidence type="ECO:0000256" key="11">
    <source>
        <dbReference type="PIRSR" id="PIRSR001558-2"/>
    </source>
</evidence>
<evidence type="ECO:0000256" key="2">
    <source>
        <dbReference type="ARBA" id="ARBA00010385"/>
    </source>
</evidence>
<dbReference type="HOGENOM" id="CLU_025152_2_1_1"/>
<dbReference type="Pfam" id="PF03917">
    <property type="entry name" value="GSH_synth_ATP"/>
    <property type="match status" value="1"/>
</dbReference>
<protein>
    <recommendedName>
        <fullName evidence="9">Glutathione synthetase</fullName>
        <shortName evidence="9">GSH-S</shortName>
        <ecNumber evidence="9">6.3.2.3</ecNumber>
    </recommendedName>
</protein>
<dbReference type="OMA" id="FEAHKNM"/>
<dbReference type="InterPro" id="IPR016185">
    <property type="entry name" value="PreATP-grasp_dom_sf"/>
</dbReference>
<dbReference type="EMBL" id="AP006488">
    <property type="protein sequence ID" value="BAM79427.1"/>
    <property type="molecule type" value="Genomic_DNA"/>
</dbReference>
<dbReference type="AlphaFoldDB" id="M1VB29"/>
<feature type="binding site" evidence="10">
    <location>
        <position position="555"/>
    </location>
    <ligand>
        <name>substrate</name>
    </ligand>
</feature>
<keyword evidence="14" id="KW-1185">Reference proteome</keyword>
<evidence type="ECO:0000313" key="14">
    <source>
        <dbReference type="Proteomes" id="UP000007014"/>
    </source>
</evidence>
<dbReference type="InterPro" id="IPR014042">
    <property type="entry name" value="Glutathione_synthase_a-hlx"/>
</dbReference>
<dbReference type="Gene3D" id="3.30.1490.80">
    <property type="match status" value="1"/>
</dbReference>
<feature type="binding site" evidence="11">
    <location>
        <position position="452"/>
    </location>
    <ligand>
        <name>Mg(2+)</name>
        <dbReference type="ChEBI" id="CHEBI:18420"/>
    </ligand>
</feature>
<comment type="cofactor">
    <cofactor evidence="9 11">
        <name>Mg(2+)</name>
        <dbReference type="ChEBI" id="CHEBI:18420"/>
    </cofactor>
    <text evidence="9 11">Binds 1 Mg(2+) ion per subunit.</text>
</comment>
<evidence type="ECO:0000256" key="7">
    <source>
        <dbReference type="ARBA" id="ARBA00022840"/>
    </source>
</evidence>
<comment type="catalytic activity">
    <reaction evidence="9">
        <text>gamma-L-glutamyl-L-cysteine + glycine + ATP = glutathione + ADP + phosphate + H(+)</text>
        <dbReference type="Rhea" id="RHEA:13557"/>
        <dbReference type="ChEBI" id="CHEBI:15378"/>
        <dbReference type="ChEBI" id="CHEBI:30616"/>
        <dbReference type="ChEBI" id="CHEBI:43474"/>
        <dbReference type="ChEBI" id="CHEBI:57305"/>
        <dbReference type="ChEBI" id="CHEBI:57925"/>
        <dbReference type="ChEBI" id="CHEBI:58173"/>
        <dbReference type="ChEBI" id="CHEBI:456216"/>
        <dbReference type="EC" id="6.3.2.3"/>
    </reaction>
</comment>
<dbReference type="EC" id="6.3.2.3" evidence="9"/>
<feature type="binding site" evidence="10">
    <location>
        <position position="270"/>
    </location>
    <ligand>
        <name>substrate</name>
    </ligand>
</feature>
<dbReference type="Gene3D" id="3.30.470.20">
    <property type="entry name" value="ATP-grasp fold, B domain"/>
    <property type="match status" value="1"/>
</dbReference>
<dbReference type="SUPFAM" id="SSF56059">
    <property type="entry name" value="Glutathione synthetase ATP-binding domain-like"/>
    <property type="match status" value="1"/>
</dbReference>
<dbReference type="Gramene" id="CMF043CT">
    <property type="protein sequence ID" value="CMF043CT"/>
    <property type="gene ID" value="CMF043C"/>
</dbReference>
<dbReference type="InterPro" id="IPR037013">
    <property type="entry name" value="GSH-S_sub-bd_sf"/>
</dbReference>
<dbReference type="KEGG" id="cme:CYME_CMF043C"/>
<dbReference type="PIRSF" id="PIRSF001558">
    <property type="entry name" value="GSHase"/>
    <property type="match status" value="1"/>
</dbReference>
<evidence type="ECO:0000256" key="10">
    <source>
        <dbReference type="PIRSR" id="PIRSR001558-1"/>
    </source>
</evidence>
<feature type="binding site" evidence="10">
    <location>
        <position position="370"/>
    </location>
    <ligand>
        <name>ATP</name>
        <dbReference type="ChEBI" id="CHEBI:30616"/>
    </ligand>
</feature>
<organism evidence="13 14">
    <name type="scientific">Cyanidioschyzon merolae (strain NIES-3377 / 10D)</name>
    <name type="common">Unicellular red alga</name>
    <dbReference type="NCBI Taxonomy" id="280699"/>
    <lineage>
        <taxon>Eukaryota</taxon>
        <taxon>Rhodophyta</taxon>
        <taxon>Bangiophyceae</taxon>
        <taxon>Cyanidiales</taxon>
        <taxon>Cyanidiaceae</taxon>
        <taxon>Cyanidioschyzon</taxon>
    </lineage>
</organism>
<feature type="binding site" evidence="10">
    <location>
        <position position="557"/>
    </location>
    <ligand>
        <name>ATP</name>
        <dbReference type="ChEBI" id="CHEBI:30616"/>
    </ligand>
</feature>
<dbReference type="GO" id="GO:0043295">
    <property type="term" value="F:glutathione binding"/>
    <property type="evidence" value="ECO:0007669"/>
    <property type="project" value="UniProtKB-UniRule"/>
</dbReference>